<keyword evidence="1" id="KW-0472">Membrane</keyword>
<dbReference type="AlphaFoldDB" id="A0A7J9PE45"/>
<reference evidence="2 3" key="1">
    <citation type="submission" date="2020-07" db="EMBL/GenBank/DDBJ databases">
        <title>Genomic Encyclopedia of Type Strains, Phase IV (KMG-V): Genome sequencing to study the core and pangenomes of soil and plant-associated prokaryotes.</title>
        <authorList>
            <person name="Whitman W."/>
        </authorList>
    </citation>
    <scope>NUCLEOTIDE SEQUENCE [LARGE SCALE GENOMIC DNA]</scope>
    <source>
        <strain evidence="2 3">C9</strain>
    </source>
</reference>
<dbReference type="GeneID" id="4928590"/>
<dbReference type="EMBL" id="JACDUM010000004">
    <property type="protein sequence ID" value="MBA2861006.1"/>
    <property type="molecule type" value="Genomic_DNA"/>
</dbReference>
<gene>
    <name evidence="2" type="ORF">HNP91_001838</name>
</gene>
<feature type="transmembrane region" description="Helical" evidence="1">
    <location>
        <begin position="20"/>
        <end position="42"/>
    </location>
</feature>
<keyword evidence="1" id="KW-0812">Transmembrane</keyword>
<sequence>MLTVINSTSIDILSINVSNYNLILSFNIILVAIILIALWIVLKFSKSMFYKHSLDIDTAKVGVGGQTITIKPNLHDMQIAYKLWVEVSTRKIGMPIDFEKDVIYEIYNSWYEFFKLTRELIKDIPISKVRRSKDTQKIVNLAIDVLNEGLRPHLTTWQARFRKWYEHELEEPNNKGLTPQEIQKKYPHYDELKKDMREVNKKLINYRNVLKEIAVGEKGDMLD</sequence>
<dbReference type="RefSeq" id="WP_011868915.1">
    <property type="nucleotide sequence ID" value="NZ_JACDUM010000004.1"/>
</dbReference>
<evidence type="ECO:0000313" key="2">
    <source>
        <dbReference type="EMBL" id="MBA2861006.1"/>
    </source>
</evidence>
<accession>A0A7J9PE45</accession>
<comment type="caution">
    <text evidence="2">The sequence shown here is derived from an EMBL/GenBank/DDBJ whole genome shotgun (WGS) entry which is preliminary data.</text>
</comment>
<keyword evidence="1" id="KW-1133">Transmembrane helix</keyword>
<protein>
    <submittedName>
        <fullName evidence="2">Uncharacterized protein</fullName>
    </submittedName>
</protein>
<evidence type="ECO:0000313" key="3">
    <source>
        <dbReference type="Proteomes" id="UP000568063"/>
    </source>
</evidence>
<name>A0A7J9PE45_METMI</name>
<proteinExistence type="predicted"/>
<organism evidence="2 3">
    <name type="scientific">Methanococcus maripaludis</name>
    <name type="common">Methanococcus deltae</name>
    <dbReference type="NCBI Taxonomy" id="39152"/>
    <lineage>
        <taxon>Archaea</taxon>
        <taxon>Methanobacteriati</taxon>
        <taxon>Methanobacteriota</taxon>
        <taxon>Methanomada group</taxon>
        <taxon>Methanococci</taxon>
        <taxon>Methanococcales</taxon>
        <taxon>Methanococcaceae</taxon>
        <taxon>Methanococcus</taxon>
    </lineage>
</organism>
<evidence type="ECO:0000256" key="1">
    <source>
        <dbReference type="SAM" id="Phobius"/>
    </source>
</evidence>
<dbReference type="Proteomes" id="UP000568063">
    <property type="component" value="Unassembled WGS sequence"/>
</dbReference>